<proteinExistence type="predicted"/>
<evidence type="ECO:0000313" key="3">
    <source>
        <dbReference type="Proteomes" id="UP000463951"/>
    </source>
</evidence>
<accession>A0A499UYE8</accession>
<feature type="region of interest" description="Disordered" evidence="1">
    <location>
        <begin position="1"/>
        <end position="26"/>
    </location>
</feature>
<name>A0A499UYE8_9ACTN</name>
<evidence type="ECO:0008006" key="4">
    <source>
        <dbReference type="Google" id="ProtNLM"/>
    </source>
</evidence>
<dbReference type="InterPro" id="IPR036661">
    <property type="entry name" value="Luciferase-like_sf"/>
</dbReference>
<dbReference type="SUPFAM" id="SSF51679">
    <property type="entry name" value="Bacterial luciferase-like"/>
    <property type="match status" value="1"/>
</dbReference>
<dbReference type="GO" id="GO:0016705">
    <property type="term" value="F:oxidoreductase activity, acting on paired donors, with incorporation or reduction of molecular oxygen"/>
    <property type="evidence" value="ECO:0007669"/>
    <property type="project" value="InterPro"/>
</dbReference>
<protein>
    <recommendedName>
        <fullName evidence="4">Luciferase-like domain-containing protein</fullName>
    </recommendedName>
</protein>
<evidence type="ECO:0000313" key="2">
    <source>
        <dbReference type="EMBL" id="BBJ47014.1"/>
    </source>
</evidence>
<gene>
    <name evidence="2" type="ORF">SSPO_097320</name>
</gene>
<dbReference type="AlphaFoldDB" id="A0A499UYE8"/>
<dbReference type="Proteomes" id="UP000463951">
    <property type="component" value="Chromosome"/>
</dbReference>
<organism evidence="2 3">
    <name type="scientific">Streptomyces antimycoticus</name>
    <dbReference type="NCBI Taxonomy" id="68175"/>
    <lineage>
        <taxon>Bacteria</taxon>
        <taxon>Bacillati</taxon>
        <taxon>Actinomycetota</taxon>
        <taxon>Actinomycetes</taxon>
        <taxon>Kitasatosporales</taxon>
        <taxon>Streptomycetaceae</taxon>
        <taxon>Streptomyces</taxon>
        <taxon>Streptomyces violaceusniger group</taxon>
    </lineage>
</organism>
<dbReference type="Gene3D" id="3.20.20.30">
    <property type="entry name" value="Luciferase-like domain"/>
    <property type="match status" value="1"/>
</dbReference>
<sequence length="86" mass="9364">MRRGEQSAVPAADSAEQYPYTPREQESVDGWLGGVVHGTPGTVRTGLTDLQKHTGTDELMLTTLIHDFGARERSYALLAEEFGLSS</sequence>
<evidence type="ECO:0000256" key="1">
    <source>
        <dbReference type="SAM" id="MobiDB-lite"/>
    </source>
</evidence>
<dbReference type="EMBL" id="AP019620">
    <property type="protein sequence ID" value="BBJ47014.1"/>
    <property type="molecule type" value="Genomic_DNA"/>
</dbReference>
<reference evidence="2 3" key="1">
    <citation type="journal article" date="2020" name="Int. J. Syst. Evol. Microbiol.">
        <title>Reclassification of Streptomyces castelarensis and Streptomyces sporoclivatus as later heterotypic synonyms of Streptomyces antimycoticus.</title>
        <authorList>
            <person name="Komaki H."/>
            <person name="Tamura T."/>
        </authorList>
    </citation>
    <scope>NUCLEOTIDE SEQUENCE [LARGE SCALE GENOMIC DNA]</scope>
    <source>
        <strain evidence="2 3">NBRC 100767</strain>
    </source>
</reference>